<feature type="signal peptide" evidence="1">
    <location>
        <begin position="1"/>
        <end position="24"/>
    </location>
</feature>
<sequence length="108" mass="11623">MKQKCLCLAILVLVFYNSMNPSRAVSTETNTTTTSISIIADDNELEFLTDSHFGRILQGSGNVAYNSGNSGRPVANCGRGGAYDSCLPNPNRPPTQQNCGVYTRTCGR</sequence>
<organism evidence="2 3">
    <name type="scientific">Hibiscus sabdariffa</name>
    <name type="common">roselle</name>
    <dbReference type="NCBI Taxonomy" id="183260"/>
    <lineage>
        <taxon>Eukaryota</taxon>
        <taxon>Viridiplantae</taxon>
        <taxon>Streptophyta</taxon>
        <taxon>Embryophyta</taxon>
        <taxon>Tracheophyta</taxon>
        <taxon>Spermatophyta</taxon>
        <taxon>Magnoliopsida</taxon>
        <taxon>eudicotyledons</taxon>
        <taxon>Gunneridae</taxon>
        <taxon>Pentapetalae</taxon>
        <taxon>rosids</taxon>
        <taxon>malvids</taxon>
        <taxon>Malvales</taxon>
        <taxon>Malvaceae</taxon>
        <taxon>Malvoideae</taxon>
        <taxon>Hibiscus</taxon>
    </lineage>
</organism>
<name>A0ABR2D9C6_9ROSI</name>
<evidence type="ECO:0000313" key="3">
    <source>
        <dbReference type="Proteomes" id="UP001472677"/>
    </source>
</evidence>
<evidence type="ECO:0000313" key="2">
    <source>
        <dbReference type="EMBL" id="KAK8532329.1"/>
    </source>
</evidence>
<accession>A0ABR2D9C6</accession>
<keyword evidence="3" id="KW-1185">Reference proteome</keyword>
<keyword evidence="1" id="KW-0732">Signal</keyword>
<evidence type="ECO:0008006" key="4">
    <source>
        <dbReference type="Google" id="ProtNLM"/>
    </source>
</evidence>
<proteinExistence type="predicted"/>
<comment type="caution">
    <text evidence="2">The sequence shown here is derived from an EMBL/GenBank/DDBJ whole genome shotgun (WGS) entry which is preliminary data.</text>
</comment>
<gene>
    <name evidence="2" type="ORF">V6N12_053773</name>
</gene>
<dbReference type="Proteomes" id="UP001472677">
    <property type="component" value="Unassembled WGS sequence"/>
</dbReference>
<feature type="chain" id="PRO_5046853248" description="Rapid ALkalinization Factor" evidence="1">
    <location>
        <begin position="25"/>
        <end position="108"/>
    </location>
</feature>
<reference evidence="2 3" key="1">
    <citation type="journal article" date="2024" name="G3 (Bethesda)">
        <title>Genome assembly of Hibiscus sabdariffa L. provides insights into metabolisms of medicinal natural products.</title>
        <authorList>
            <person name="Kim T."/>
        </authorList>
    </citation>
    <scope>NUCLEOTIDE SEQUENCE [LARGE SCALE GENOMIC DNA]</scope>
    <source>
        <strain evidence="2">TK-2024</strain>
        <tissue evidence="2">Old leaves</tissue>
    </source>
</reference>
<protein>
    <recommendedName>
        <fullName evidence="4">Rapid ALkalinization Factor</fullName>
    </recommendedName>
</protein>
<dbReference type="EMBL" id="JBBPBM010000034">
    <property type="protein sequence ID" value="KAK8532329.1"/>
    <property type="molecule type" value="Genomic_DNA"/>
</dbReference>
<evidence type="ECO:0000256" key="1">
    <source>
        <dbReference type="SAM" id="SignalP"/>
    </source>
</evidence>